<reference evidence="2 3" key="1">
    <citation type="submission" date="2019-05" db="EMBL/GenBank/DDBJ databases">
        <title>Algicella ahnfeltiae gen. nov., sp. nov., a novel marine bacterium of the family Flavobacteriaceae isolated from a red alga.</title>
        <authorList>
            <person name="Nedashkovskaya O.I."/>
            <person name="Kukhlevskiy A.D."/>
            <person name="Kim S.-G."/>
            <person name="Zhukova N.V."/>
            <person name="Mikhailov V.V."/>
        </authorList>
    </citation>
    <scope>NUCLEOTIDE SEQUENCE [LARGE SCALE GENOMIC DNA]</scope>
    <source>
        <strain evidence="2 3">10Alg115</strain>
    </source>
</reference>
<dbReference type="Proteomes" id="UP000306229">
    <property type="component" value="Chromosome"/>
</dbReference>
<dbReference type="OrthoDB" id="1141916at2"/>
<dbReference type="Pfam" id="PF19841">
    <property type="entry name" value="GldN"/>
    <property type="match status" value="1"/>
</dbReference>
<dbReference type="AlphaFoldDB" id="A0A5B7TQU4"/>
<dbReference type="KEGG" id="fbe:FF125_04935"/>
<protein>
    <submittedName>
        <fullName evidence="2">Gliding motility protein GldN</fullName>
    </submittedName>
</protein>
<feature type="signal peptide" evidence="1">
    <location>
        <begin position="1"/>
        <end position="24"/>
    </location>
</feature>
<accession>A0A5B7TQU4</accession>
<feature type="chain" id="PRO_5022737734" evidence="1">
    <location>
        <begin position="25"/>
        <end position="301"/>
    </location>
</feature>
<keyword evidence="3" id="KW-1185">Reference proteome</keyword>
<proteinExistence type="predicted"/>
<evidence type="ECO:0000256" key="1">
    <source>
        <dbReference type="SAM" id="SignalP"/>
    </source>
</evidence>
<dbReference type="InterPro" id="IPR019847">
    <property type="entry name" value="Gliding_motility_assoc_GldN"/>
</dbReference>
<dbReference type="NCBIfam" id="TIGR03523">
    <property type="entry name" value="GldN"/>
    <property type="match status" value="1"/>
</dbReference>
<sequence>MNWRGFLVVCGVVALTTSSINAQANLLNAKIPEEIGMKTAEQLAADNDGPLPYGYIDDRDILWSKVVWEYVDLNEKINLPFYYPIDTNNISSSRRSLYDTLLRGIKSGEIADIYDDSYFENKLTFKEIQGRLSRIDTSDAGYELLNQGEAITDEYVDRTDLTSGDIAGLKIKGVWYFDKRQGELKYRLLGIAPVAPDVNFLNQGSGGGMDELIPLFWVWYPGAREVTHAMKVFNNKNSAFPLSYDHLLNARRFVASIYREENIYGNRDVAEYIKGNALFQVLEADKLKEDIRNKELDMWNY</sequence>
<gene>
    <name evidence="2" type="primary">gldN</name>
    <name evidence="2" type="ORF">FF125_04935</name>
</gene>
<evidence type="ECO:0000313" key="2">
    <source>
        <dbReference type="EMBL" id="QCX37811.1"/>
    </source>
</evidence>
<name>A0A5B7TQU4_9FLAO</name>
<keyword evidence="1" id="KW-0732">Signal</keyword>
<dbReference type="EMBL" id="CP040749">
    <property type="protein sequence ID" value="QCX37811.1"/>
    <property type="molecule type" value="Genomic_DNA"/>
</dbReference>
<evidence type="ECO:0000313" key="3">
    <source>
        <dbReference type="Proteomes" id="UP000306229"/>
    </source>
</evidence>
<dbReference type="RefSeq" id="WP_138948735.1">
    <property type="nucleotide sequence ID" value="NZ_CP040749.1"/>
</dbReference>
<organism evidence="2 3">
    <name type="scientific">Aureibaculum algae</name>
    <dbReference type="NCBI Taxonomy" id="2584122"/>
    <lineage>
        <taxon>Bacteria</taxon>
        <taxon>Pseudomonadati</taxon>
        <taxon>Bacteroidota</taxon>
        <taxon>Flavobacteriia</taxon>
        <taxon>Flavobacteriales</taxon>
        <taxon>Flavobacteriaceae</taxon>
        <taxon>Aureibaculum</taxon>
    </lineage>
</organism>